<feature type="binding site" evidence="5">
    <location>
        <position position="141"/>
    </location>
    <ligand>
        <name>L-histidine</name>
        <dbReference type="ChEBI" id="CHEBI:57595"/>
    </ligand>
</feature>
<dbReference type="Pfam" id="PF03129">
    <property type="entry name" value="HGTP_anticodon"/>
    <property type="match status" value="1"/>
</dbReference>
<dbReference type="PROSITE" id="PS50862">
    <property type="entry name" value="AA_TRNA_LIGASE_II"/>
    <property type="match status" value="1"/>
</dbReference>
<feature type="binding site" evidence="5">
    <location>
        <position position="145"/>
    </location>
    <ligand>
        <name>L-histidine</name>
        <dbReference type="ChEBI" id="CHEBI:57595"/>
    </ligand>
</feature>
<dbReference type="GO" id="GO:0005737">
    <property type="term" value="C:cytoplasm"/>
    <property type="evidence" value="ECO:0007669"/>
    <property type="project" value="UniProtKB-SubCell"/>
</dbReference>
<feature type="binding site" evidence="5">
    <location>
        <position position="127"/>
    </location>
    <ligand>
        <name>L-histidine</name>
        <dbReference type="ChEBI" id="CHEBI:57595"/>
    </ligand>
</feature>
<dbReference type="NCBIfam" id="TIGR00442">
    <property type="entry name" value="hisS"/>
    <property type="match status" value="1"/>
</dbReference>
<protein>
    <recommendedName>
        <fullName evidence="4">Histidine--tRNA ligase</fullName>
        <ecNumber evidence="4">6.1.1.21</ecNumber>
    </recommendedName>
    <alternativeName>
        <fullName evidence="4">Histidyl-tRNA synthetase</fullName>
        <shortName evidence="4">HisRS</shortName>
    </alternativeName>
</protein>
<dbReference type="Gene3D" id="3.40.50.800">
    <property type="entry name" value="Anticodon-binding domain"/>
    <property type="match status" value="1"/>
</dbReference>
<dbReference type="InterPro" id="IPR004154">
    <property type="entry name" value="Anticodon-bd"/>
</dbReference>
<keyword evidence="4" id="KW-0030">Aminoacyl-tRNA synthetase</keyword>
<keyword evidence="4 7" id="KW-0436">Ligase</keyword>
<keyword evidence="4" id="KW-0963">Cytoplasm</keyword>
<feature type="domain" description="Aminoacyl-transfer RNA synthetases class-II family profile" evidence="6">
    <location>
        <begin position="19"/>
        <end position="378"/>
    </location>
</feature>
<dbReference type="AlphaFoldDB" id="A0A5B9DFR4"/>
<dbReference type="HAMAP" id="MF_00127">
    <property type="entry name" value="His_tRNA_synth"/>
    <property type="match status" value="1"/>
</dbReference>
<evidence type="ECO:0000256" key="5">
    <source>
        <dbReference type="PIRSR" id="PIRSR001549-1"/>
    </source>
</evidence>
<comment type="similarity">
    <text evidence="1 4">Belongs to the class-II aminoacyl-tRNA synthetase family.</text>
</comment>
<dbReference type="InterPro" id="IPR036621">
    <property type="entry name" value="Anticodon-bd_dom_sf"/>
</dbReference>
<keyword evidence="8" id="KW-1185">Reference proteome</keyword>
<dbReference type="GO" id="GO:0004821">
    <property type="term" value="F:histidine-tRNA ligase activity"/>
    <property type="evidence" value="ECO:0007669"/>
    <property type="project" value="UniProtKB-UniRule"/>
</dbReference>
<sequence length="476" mass="55533">MEEKPQKRKRKLNLQKPSGTIDFFPEEMEKRRWLIRTIEDLFRKFGLEQIEIPMYDFFELYKVRSGEKIINDIFTFYDPPKHRVEENPPLYALRPEYTASLVRCYNSTELMYRPKPQKFFYIGPCYRYDEPKKGRYRQFTQAGIEIYGSDTTSADAEMLIVAIELMKKLGIKDYVLRINDLTILRTYLQSNNLELEAQNKIFGIIDRITSSLRKGEIGAIPDFKEQDYIDDYYASMNDLGTDRKIIEKLESFLYLVGTPSKVQKELQKLFKSEPEMLIIIQNSRLPEVCELIEAAGVKKNEYVLDYGISRGLDYYTNTVFEIDVPSLGTEKQVCGGGRYNSLIKEFGGEETPALGFSFGFERLLIALENQGSIKENRPRADVFIGTKEDTRKFGLKIAQKLRNSDLSVEIDINNRSFKNVSSLVDRLKIPFLLFIGPREFESGKFTLKNFITKEQYQEISLKDVVKDIKQYKKNKK</sequence>
<reference evidence="7 8" key="2">
    <citation type="journal article" date="2024" name="Int. J. Syst. Evol. Microbiol.">
        <title>Promethearchaeum syntrophicum gen. nov., sp. nov., an anaerobic, obligately syntrophic archaeon, the first isolate of the lineage 'Asgard' archaea, and proposal of the new archaeal phylum Promethearchaeota phyl. nov. and kingdom Promethearchaeati regn. nov.</title>
        <authorList>
            <person name="Imachi H."/>
            <person name="Nobu M.K."/>
            <person name="Kato S."/>
            <person name="Takaki Y."/>
            <person name="Miyazaki M."/>
            <person name="Miyata M."/>
            <person name="Ogawara M."/>
            <person name="Saito Y."/>
            <person name="Sakai S."/>
            <person name="Tahara Y.O."/>
            <person name="Takano Y."/>
            <person name="Tasumi E."/>
            <person name="Uematsu K."/>
            <person name="Yoshimura T."/>
            <person name="Itoh T."/>
            <person name="Ohkuma M."/>
            <person name="Takai K."/>
        </authorList>
    </citation>
    <scope>NUCLEOTIDE SEQUENCE [LARGE SCALE GENOMIC DNA]</scope>
    <source>
        <strain evidence="7 8">MK-D1</strain>
    </source>
</reference>
<dbReference type="SUPFAM" id="SSF52954">
    <property type="entry name" value="Class II aaRS ABD-related"/>
    <property type="match status" value="1"/>
</dbReference>
<dbReference type="GeneID" id="41331364"/>
<evidence type="ECO:0000256" key="4">
    <source>
        <dbReference type="HAMAP-Rule" id="MF_00127"/>
    </source>
</evidence>
<dbReference type="PANTHER" id="PTHR43707:SF1">
    <property type="entry name" value="HISTIDINE--TRNA LIGASE, MITOCHONDRIAL-RELATED"/>
    <property type="match status" value="1"/>
</dbReference>
<dbReference type="InterPro" id="IPR045864">
    <property type="entry name" value="aa-tRNA-synth_II/BPL/LPL"/>
</dbReference>
<feature type="binding site" evidence="5">
    <location>
        <begin position="314"/>
        <end position="315"/>
    </location>
    <ligand>
        <name>L-histidine</name>
        <dbReference type="ChEBI" id="CHEBI:57595"/>
    </ligand>
</feature>
<evidence type="ECO:0000259" key="6">
    <source>
        <dbReference type="PROSITE" id="PS50862"/>
    </source>
</evidence>
<keyword evidence="2 4" id="KW-0547">Nucleotide-binding</keyword>
<dbReference type="PIRSF" id="PIRSF001549">
    <property type="entry name" value="His-tRNA_synth"/>
    <property type="match status" value="1"/>
</dbReference>
<evidence type="ECO:0000256" key="1">
    <source>
        <dbReference type="ARBA" id="ARBA00008226"/>
    </source>
</evidence>
<organism evidence="7 8">
    <name type="scientific">Promethearchaeum syntrophicum</name>
    <dbReference type="NCBI Taxonomy" id="2594042"/>
    <lineage>
        <taxon>Archaea</taxon>
        <taxon>Promethearchaeati</taxon>
        <taxon>Promethearchaeota</taxon>
        <taxon>Promethearchaeia</taxon>
        <taxon>Promethearchaeales</taxon>
        <taxon>Promethearchaeaceae</taxon>
        <taxon>Promethearchaeum</taxon>
    </lineage>
</organism>
<dbReference type="GO" id="GO:0005524">
    <property type="term" value="F:ATP binding"/>
    <property type="evidence" value="ECO:0007669"/>
    <property type="project" value="UniProtKB-UniRule"/>
</dbReference>
<dbReference type="KEGG" id="psyt:DSAG12_03394"/>
<dbReference type="OrthoDB" id="8659at2157"/>
<name>A0A5B9DFR4_9ARCH</name>
<reference evidence="7 8" key="1">
    <citation type="journal article" date="2020" name="Nature">
        <title>Isolation of an archaeon at the prokaryote-eukaryote interface.</title>
        <authorList>
            <person name="Imachi H."/>
            <person name="Nobu M.K."/>
            <person name="Nakahara N."/>
            <person name="Morono Y."/>
            <person name="Ogawara M."/>
            <person name="Takaki Y."/>
            <person name="Takano Y."/>
            <person name="Uematsu K."/>
            <person name="Ikuta T."/>
            <person name="Ito M."/>
            <person name="Matsui Y."/>
            <person name="Miyazaki M."/>
            <person name="Murata K."/>
            <person name="Saito Y."/>
            <person name="Sakai S."/>
            <person name="Song C."/>
            <person name="Tasumi E."/>
            <person name="Yamanaka Y."/>
            <person name="Yamaguchi T."/>
            <person name="Kamagata Y."/>
            <person name="Tamaki H."/>
            <person name="Takai K."/>
        </authorList>
    </citation>
    <scope>NUCLEOTIDE SEQUENCE [LARGE SCALE GENOMIC DNA]</scope>
    <source>
        <strain evidence="7 8">MK-D1</strain>
    </source>
</reference>
<dbReference type="Proteomes" id="UP000321408">
    <property type="component" value="Chromosome"/>
</dbReference>
<feature type="binding site" evidence="5">
    <location>
        <begin position="96"/>
        <end position="98"/>
    </location>
    <ligand>
        <name>L-histidine</name>
        <dbReference type="ChEBI" id="CHEBI:57595"/>
    </ligand>
</feature>
<dbReference type="InterPro" id="IPR041715">
    <property type="entry name" value="HisRS-like_core"/>
</dbReference>
<comment type="catalytic activity">
    <reaction evidence="3 4">
        <text>tRNA(His) + L-histidine + ATP = L-histidyl-tRNA(His) + AMP + diphosphate + H(+)</text>
        <dbReference type="Rhea" id="RHEA:17313"/>
        <dbReference type="Rhea" id="RHEA-COMP:9665"/>
        <dbReference type="Rhea" id="RHEA-COMP:9689"/>
        <dbReference type="ChEBI" id="CHEBI:15378"/>
        <dbReference type="ChEBI" id="CHEBI:30616"/>
        <dbReference type="ChEBI" id="CHEBI:33019"/>
        <dbReference type="ChEBI" id="CHEBI:57595"/>
        <dbReference type="ChEBI" id="CHEBI:78442"/>
        <dbReference type="ChEBI" id="CHEBI:78527"/>
        <dbReference type="ChEBI" id="CHEBI:456215"/>
        <dbReference type="EC" id="6.1.1.21"/>
    </reaction>
</comment>
<accession>A0A5B9DFR4</accession>
<keyword evidence="4" id="KW-0648">Protein biosynthesis</keyword>
<comment type="subcellular location">
    <subcellularLocation>
        <location evidence="4">Cytoplasm</location>
    </subcellularLocation>
</comment>
<evidence type="ECO:0000313" key="8">
    <source>
        <dbReference type="Proteomes" id="UP000321408"/>
    </source>
</evidence>
<dbReference type="PANTHER" id="PTHR43707">
    <property type="entry name" value="HISTIDYL-TRNA SYNTHETASE"/>
    <property type="match status" value="1"/>
</dbReference>
<evidence type="ECO:0000313" key="7">
    <source>
        <dbReference type="EMBL" id="QEE17557.1"/>
    </source>
</evidence>
<dbReference type="InterPro" id="IPR015807">
    <property type="entry name" value="His-tRNA-ligase"/>
</dbReference>
<gene>
    <name evidence="4 7" type="primary">hisS</name>
    <name evidence="7" type="ORF">DSAG12_03394</name>
</gene>
<dbReference type="InterPro" id="IPR006195">
    <property type="entry name" value="aa-tRNA-synth_II"/>
</dbReference>
<keyword evidence="4" id="KW-0067">ATP-binding</keyword>
<dbReference type="GO" id="GO:0006427">
    <property type="term" value="P:histidyl-tRNA aminoacylation"/>
    <property type="evidence" value="ECO:0007669"/>
    <property type="project" value="UniProtKB-UniRule"/>
</dbReference>
<dbReference type="Pfam" id="PF13393">
    <property type="entry name" value="tRNA-synt_His"/>
    <property type="match status" value="1"/>
</dbReference>
<dbReference type="EC" id="6.1.1.21" evidence="4"/>
<dbReference type="RefSeq" id="WP_147664448.1">
    <property type="nucleotide sequence ID" value="NZ_CP042905.2"/>
</dbReference>
<feature type="binding site" evidence="5">
    <location>
        <position position="310"/>
    </location>
    <ligand>
        <name>L-histidine</name>
        <dbReference type="ChEBI" id="CHEBI:57595"/>
    </ligand>
</feature>
<evidence type="ECO:0000256" key="2">
    <source>
        <dbReference type="ARBA" id="ARBA00022741"/>
    </source>
</evidence>
<dbReference type="InterPro" id="IPR004516">
    <property type="entry name" value="HisRS/HisZ"/>
</dbReference>
<evidence type="ECO:0000256" key="3">
    <source>
        <dbReference type="ARBA" id="ARBA00047639"/>
    </source>
</evidence>
<dbReference type="Gene3D" id="3.30.930.10">
    <property type="entry name" value="Bira Bifunctional Protein, Domain 2"/>
    <property type="match status" value="1"/>
</dbReference>
<dbReference type="SUPFAM" id="SSF55681">
    <property type="entry name" value="Class II aaRS and biotin synthetases"/>
    <property type="match status" value="1"/>
</dbReference>
<proteinExistence type="inferred from homology"/>
<dbReference type="CDD" id="cd00773">
    <property type="entry name" value="HisRS-like_core"/>
    <property type="match status" value="1"/>
</dbReference>
<dbReference type="EMBL" id="CP042905">
    <property type="protein sequence ID" value="QEE17557.1"/>
    <property type="molecule type" value="Genomic_DNA"/>
</dbReference>